<evidence type="ECO:0000313" key="3">
    <source>
        <dbReference type="Proteomes" id="UP000807353"/>
    </source>
</evidence>
<feature type="region of interest" description="Disordered" evidence="1">
    <location>
        <begin position="256"/>
        <end position="293"/>
    </location>
</feature>
<dbReference type="InterPro" id="IPR036537">
    <property type="entry name" value="Adaptor_Cbl_N_dom_sf"/>
</dbReference>
<dbReference type="CDD" id="cd21037">
    <property type="entry name" value="MLKL_NTD"/>
    <property type="match status" value="1"/>
</dbReference>
<dbReference type="Gene3D" id="1.20.930.20">
    <property type="entry name" value="Adaptor protein Cbl, N-terminal domain"/>
    <property type="match status" value="1"/>
</dbReference>
<feature type="compositionally biased region" description="Low complexity" evidence="1">
    <location>
        <begin position="257"/>
        <end position="279"/>
    </location>
</feature>
<dbReference type="AlphaFoldDB" id="A0A9P6CKN7"/>
<organism evidence="2 3">
    <name type="scientific">Collybia nuda</name>
    <dbReference type="NCBI Taxonomy" id="64659"/>
    <lineage>
        <taxon>Eukaryota</taxon>
        <taxon>Fungi</taxon>
        <taxon>Dikarya</taxon>
        <taxon>Basidiomycota</taxon>
        <taxon>Agaricomycotina</taxon>
        <taxon>Agaricomycetes</taxon>
        <taxon>Agaricomycetidae</taxon>
        <taxon>Agaricales</taxon>
        <taxon>Tricholomatineae</taxon>
        <taxon>Clitocybaceae</taxon>
        <taxon>Collybia</taxon>
    </lineage>
</organism>
<gene>
    <name evidence="2" type="ORF">BDZ94DRAFT_1356243</name>
</gene>
<dbReference type="GO" id="GO:0007166">
    <property type="term" value="P:cell surface receptor signaling pathway"/>
    <property type="evidence" value="ECO:0007669"/>
    <property type="project" value="InterPro"/>
</dbReference>
<reference evidence="2" key="1">
    <citation type="submission" date="2020-11" db="EMBL/GenBank/DDBJ databases">
        <authorList>
            <consortium name="DOE Joint Genome Institute"/>
            <person name="Ahrendt S."/>
            <person name="Riley R."/>
            <person name="Andreopoulos W."/>
            <person name="Labutti K."/>
            <person name="Pangilinan J."/>
            <person name="Ruiz-Duenas F.J."/>
            <person name="Barrasa J.M."/>
            <person name="Sanchez-Garcia M."/>
            <person name="Camarero S."/>
            <person name="Miyauchi S."/>
            <person name="Serrano A."/>
            <person name="Linde D."/>
            <person name="Babiker R."/>
            <person name="Drula E."/>
            <person name="Ayuso-Fernandez I."/>
            <person name="Pacheco R."/>
            <person name="Padilla G."/>
            <person name="Ferreira P."/>
            <person name="Barriuso J."/>
            <person name="Kellner H."/>
            <person name="Castanera R."/>
            <person name="Alfaro M."/>
            <person name="Ramirez L."/>
            <person name="Pisabarro A.G."/>
            <person name="Kuo A."/>
            <person name="Tritt A."/>
            <person name="Lipzen A."/>
            <person name="He G."/>
            <person name="Yan M."/>
            <person name="Ng V."/>
            <person name="Cullen D."/>
            <person name="Martin F."/>
            <person name="Rosso M.-N."/>
            <person name="Henrissat B."/>
            <person name="Hibbett D."/>
            <person name="Martinez A.T."/>
            <person name="Grigoriev I.V."/>
        </authorList>
    </citation>
    <scope>NUCLEOTIDE SEQUENCE</scope>
    <source>
        <strain evidence="2">CBS 247.69</strain>
    </source>
</reference>
<evidence type="ECO:0000313" key="2">
    <source>
        <dbReference type="EMBL" id="KAF9464049.1"/>
    </source>
</evidence>
<dbReference type="InterPro" id="IPR059179">
    <property type="entry name" value="MLKL-like_MCAfunc"/>
</dbReference>
<feature type="compositionally biased region" description="Basic residues" evidence="1">
    <location>
        <begin position="284"/>
        <end position="293"/>
    </location>
</feature>
<protein>
    <submittedName>
        <fullName evidence="2">Uncharacterized protein</fullName>
    </submittedName>
</protein>
<name>A0A9P6CKN7_9AGAR</name>
<sequence>MPKKEPSRRSTRISNTLDVSDLVLTTVRDAASVSAIPYFKDAADLSLGILAIVKGARDNKESFARLAADACGLVYAVLCRHKGETLVQPQDLDGVRELLKTLSSIERFAMKETSRNFFIRMIRHKSDQGKIQEFRETLRQSLDVFGLQSSLSIQDNIQRLINQQVELMSELQGQQEKLQLERARTEGGRSVTGKLANQVALNLNSEPHGSPVSINVSSSNALRKEPRPPFPNIHSSHGSISITTVDGNQVTTDASHHITNTNSGNTTNTTITGSDNNSSVRTYGGRRGKRNYI</sequence>
<dbReference type="EMBL" id="MU150257">
    <property type="protein sequence ID" value="KAF9464049.1"/>
    <property type="molecule type" value="Genomic_DNA"/>
</dbReference>
<dbReference type="OrthoDB" id="192148at2759"/>
<proteinExistence type="predicted"/>
<evidence type="ECO:0000256" key="1">
    <source>
        <dbReference type="SAM" id="MobiDB-lite"/>
    </source>
</evidence>
<keyword evidence="3" id="KW-1185">Reference proteome</keyword>
<accession>A0A9P6CKN7</accession>
<dbReference type="Proteomes" id="UP000807353">
    <property type="component" value="Unassembled WGS sequence"/>
</dbReference>
<comment type="caution">
    <text evidence="2">The sequence shown here is derived from an EMBL/GenBank/DDBJ whole genome shotgun (WGS) entry which is preliminary data.</text>
</comment>